<dbReference type="Proteomes" id="UP001201812">
    <property type="component" value="Unassembled WGS sequence"/>
</dbReference>
<evidence type="ECO:0000256" key="1">
    <source>
        <dbReference type="SAM" id="SignalP"/>
    </source>
</evidence>
<evidence type="ECO:0000313" key="2">
    <source>
        <dbReference type="EMBL" id="KAI1703641.1"/>
    </source>
</evidence>
<gene>
    <name evidence="2" type="ORF">DdX_14780</name>
</gene>
<name>A0AAD4MS49_9BILA</name>
<sequence length="364" mass="41610">MASSICFRNNFILVLLALCGSSRSFVTGYTFHIYDNVVGKRHTHTDTTNDHRSKTKDHLLGYTFHIYDNVVGKAKSIIKFEDAAIDPESTVPELKEMLKLFNFWPREAKAFYINGGLAREDKQLKFFAPKGNDNLVIGFVTDPEGKYIFRKESQYIQPYKFLKKVPEATPEAVNQSGALQYHFIVRSDVLGRPLTEVEQTFALNSKNKIQDLENAIKDSRLWPARAKAIYINGRCTSGFQTLASFIQNGNKRLVVDFVEDPSPIYTILVNTGKVYELFKDPDQKFQNKELLTKGDIRTPIGPGTTLARLKMKLKKAKKWPQGKKGMIINNKQTCVRKVKVDEEPCEKDLLRYYESDGLLTIEFE</sequence>
<feature type="signal peptide" evidence="1">
    <location>
        <begin position="1"/>
        <end position="24"/>
    </location>
</feature>
<accession>A0AAD4MS49</accession>
<comment type="caution">
    <text evidence="2">The sequence shown here is derived from an EMBL/GenBank/DDBJ whole genome shotgun (WGS) entry which is preliminary data.</text>
</comment>
<organism evidence="2 3">
    <name type="scientific">Ditylenchus destructor</name>
    <dbReference type="NCBI Taxonomy" id="166010"/>
    <lineage>
        <taxon>Eukaryota</taxon>
        <taxon>Metazoa</taxon>
        <taxon>Ecdysozoa</taxon>
        <taxon>Nematoda</taxon>
        <taxon>Chromadorea</taxon>
        <taxon>Rhabditida</taxon>
        <taxon>Tylenchina</taxon>
        <taxon>Tylenchomorpha</taxon>
        <taxon>Sphaerularioidea</taxon>
        <taxon>Anguinidae</taxon>
        <taxon>Anguininae</taxon>
        <taxon>Ditylenchus</taxon>
    </lineage>
</organism>
<reference evidence="2" key="1">
    <citation type="submission" date="2022-01" db="EMBL/GenBank/DDBJ databases">
        <title>Genome Sequence Resource for Two Populations of Ditylenchus destructor, the Migratory Endoparasitic Phytonematode.</title>
        <authorList>
            <person name="Zhang H."/>
            <person name="Lin R."/>
            <person name="Xie B."/>
        </authorList>
    </citation>
    <scope>NUCLEOTIDE SEQUENCE</scope>
    <source>
        <strain evidence="2">BazhouSP</strain>
    </source>
</reference>
<keyword evidence="1" id="KW-0732">Signal</keyword>
<evidence type="ECO:0000313" key="3">
    <source>
        <dbReference type="Proteomes" id="UP001201812"/>
    </source>
</evidence>
<dbReference type="AlphaFoldDB" id="A0AAD4MS49"/>
<proteinExistence type="predicted"/>
<keyword evidence="3" id="KW-1185">Reference proteome</keyword>
<protein>
    <submittedName>
        <fullName evidence="2">Uncharacterized protein</fullName>
    </submittedName>
</protein>
<dbReference type="EMBL" id="JAKKPZ010000079">
    <property type="protein sequence ID" value="KAI1703641.1"/>
    <property type="molecule type" value="Genomic_DNA"/>
</dbReference>
<feature type="chain" id="PRO_5041963346" evidence="1">
    <location>
        <begin position="25"/>
        <end position="364"/>
    </location>
</feature>